<dbReference type="Gene3D" id="3.20.180.20">
    <property type="entry name" value="Dynein heavy chain, N-terminal domain 2"/>
    <property type="match status" value="1"/>
</dbReference>
<feature type="coiled-coil region" evidence="14">
    <location>
        <begin position="3535"/>
        <end position="3621"/>
    </location>
</feature>
<feature type="domain" description="Dynein heavy chain 3 AAA+ lid" evidence="23">
    <location>
        <begin position="2598"/>
        <end position="2694"/>
    </location>
</feature>
<evidence type="ECO:0000259" key="22">
    <source>
        <dbReference type="Pfam" id="PF17852"/>
    </source>
</evidence>
<dbReference type="FunFam" id="1.10.8.720:FF:000002">
    <property type="entry name" value="Dynein heavy chain 9, axonemal"/>
    <property type="match status" value="1"/>
</dbReference>
<dbReference type="Gene3D" id="1.20.920.30">
    <property type="match status" value="1"/>
</dbReference>
<dbReference type="Pfam" id="PF17852">
    <property type="entry name" value="Dynein_AAA_lid"/>
    <property type="match status" value="1"/>
</dbReference>
<evidence type="ECO:0000256" key="10">
    <source>
        <dbReference type="ARBA" id="ARBA00023069"/>
    </source>
</evidence>
<gene>
    <name evidence="26" type="ORF">L798_14143</name>
</gene>
<protein>
    <submittedName>
        <fullName evidence="26">Dynein beta chain, ciliary</fullName>
    </submittedName>
</protein>
<sequence length="4441" mass="510753">DFLQNPDIWLLVLTRSSSGLIQPMHNFSSASIQSKSCYFIRKAEEPITKDNFRNILTFGDIAAKPVDQLAVLVQEVFVPLLSNPENQHNWPKVVTDDVMKHVYELKNIVYEVCGKINGQTLLPMPLGVERVHEVEQTIVESKGATVDLHLKSAIEGVIIKWATQIDEVLKEDSSSAFVREANPTPRFEIDFWNNRLKNLECIYDQLCDLRVKRMASILKLTDSVYFSCFKLQFHNIVAAVTEARDITLYLKPLVKHFEVLENTDFRNVQPLLRPLIHCVALVWANSRYYRTSAKIITLVREIANLLIQEATKFLDPGSLFQGEVDETREHVENCITELMSFRTIFEEYRANLHIFFPKGVEPVLWTFHPRVVFERMIQYVERLKIIENFFATSMEFLKLEKVEIGGLKGRLLSTKVAGVFSQFYEAFTVFGGITYDPLDPEDESFVYDYTVFMEKIDDMDHKLAAIFCQAFDDCFNLESIYKLIYVGSSLLERPIIKAQVTPKYRVLITMLGEELDVIKNTLDEQVEFYSEKGYMIIDKYFPPTAGALLYINKLRQRIMIPTEIVKELELDIIQSPDFQHLLEKYNEIRGYLDELEYKIFSKWAAQVPEQCSINLEKPLILQAEETLGLSLNFDDNLVAILREVRYLKMMDKEGIPSDALTLFDHVETLHQWISNLNLAIKWYNSIRQNSLPVEYALIVHEIEQIDSLIIEVIENLNWNSENVWSYVQKIRIIIEDLYNRVSKAHQNVNRICSLINTWSLAPLFERKDSKKDSLIYLDDHDERVLRRYKEIRNVGKQIHQLMNENYRLFFNIKSQMIIKWKNYEEYVDDIVSNGLFNAIACSLSVFMDEMEPGHASSPLFEVALQLQEPDILFVPSMNIFDSKGFYQLVDSLLTDIMQMSVLVQRVARHFSQANYEKDMKNNSDLRDMITEILSCIRQTMTSAVDYSKIFDQHSYLWLEDNTVFLKQFLLYGHKLTPQELEIMKAATANKELPGLKDTPPTTKQFKEQIDHYDSLYAELEKMENEKVFDTWFKVNVRPFKQALLNTVCKWGNLFKKHLVNHVINSLQELEDFITEADKSLLTPVQEGDYRGLLRVMGFLYHVRERQVTTDEMFELVKEIMDMVKAYDVEFSEEIYLKLEELPEKWTKTKKIAVTVKQNVAPLMAAEATLIRKRITFFEFRQTQYRETFRKSPLFKFDCPGAYETLDETNNAIIALEAEMTTLAEQASLFDVNIPDFKQLKMCYKEIKMLKTLWDSVHVVQSCVNQWKKTPWKKIDVENMDVECKKFSKEIRVLDKDMRGWDTYIKVEAMIKNLLTSLRAVTELQNPAIQERHWQQLMAATKVKFVMDNKTTLADLLALNLHEYEEEVKNIVDQGVKEMSMEKVLKELNGTWSGMEFEKEIHPQTNCTVIRASEELIETLEENQVALQNLMSSKYIGYFLEEVSDWQRKLSNADQVIQVWFEVQRTWMHLESIFIGSEDIRKQLPEDSKRFDQVDGQFRVLLQDMVKTVNVVQATNKPGLFEKLEVLQKDLTVCEKALAEYLETKRLAYPRFYFISSADLLDILSNGNQPELVTRHLTKLFDSISQLKFEQSGGKNTTNAIAMWAKDGEFVNFSGACDCSGKVEVWLNRLTDTMRRTVQYYFGEAVVSYEDNPREKWIFDYPAQVSLCGTQIWWTTEVNIAFARLDEGYENAIKDYNKKQITQLNTLISLLLGDLTNGDRRKIMTICTIDVHSRDVVTKLIATKVENASAFQWQSQLRHRWDEKMKDCFCNICDAEFRYAHEYLGNTTRLVITPLTDRCYITLTQSLHLIMGGAPAGPAGTGKTETTKDLGRAMGIMVYVFNCSEQMDYKSCGNIYKGLAQTGAWGCFDEFNRISIEVLSVVSVQVKTVLDAIKNKKAKFNFFGDIISLVPTVGIFITMNPGYAGRAELPENLKALFRPCAMVVPDSELICEINLVAEGFQEARLLARKFITLYTLCQELLSKQDHYDWGLRAIKSVLVVAGSLKRGDRGRPEDQVLMRALRDFNIPKIVTDDVPVFMGLIGDLFPALDVPRKRDLDFEKMVRQAAIDLKLQPEDNFILKIVQLEELLEVRHSVFIVGNAGTGKTMVWRTLFKTYQNQRRKPVYNDLNPKAVTNNELFGIINPITREWKDGLIPALFRDQANMSGDGPKWILLDGDIDPMWIESLNTVMDDNKVLTLASNERIALTKMMRLIFEIASLRTATPATVSRAGILYINPQDLGWSPFVASWIDQREQQSEKGNLTILFDKYVPPCLEVCRSRFKKITPIAEISHIHMLCHLLDCLLTPSNTPVDCPKEWYEIYFVFASVWAFGAATFQDQLMDYQMEFSKWWTNEFKTVKYPAQGTVFNYYIDNKTKCFLPWNDMVKPYELDYEIPLQTTLVPTSDTTCIRYFVNLLMAKKLPVMLVGPAGSGKSVIVAEKLLSLPDSYAVTNVPFNFYTTSEMLQKVLEKPLEKKAGRNYGPPGNKTMVYFIDDMNMPEVDTYGTVQPHTLIRQFLDYGHWYDRAKLQLKDIHNCQYVSCMNPTAGSFTINPRLQRHFCVFAVNFPTGEPLTRIYTEMLVQHLSNPHLKFPPNVGRASSLLVTAALSLHQRMSQLFLPTARKFHYIFNLRDLSNIFQGMLHSISESISNQTELIRLWMHEANRVYGDKLVDQNDIDSFGKIVIETIKKAGFEDLDEGKLFSKPLIYCHFAEGIGESKYMPIKTWEHLNKLLQEALSQYNDLVAAMNLVLFEDAMHHVCRISRILEGPRGNALLVGVGGSGKQSLSRLSAFISSLEVFQIQLRKGYSLQDMKTDLSGLYTKAGLKSVGIVFLMTDAQVAEERFLVLINDMLASGEIPDLFTDDEVENIVGTLRNEVKSNGLQDSKENCWRFFIDRVRRQMKVVLCFSPVGSTLRVRSRKFPSITNCTAIDWFHEWPQEALESVSAQFLQEVEDIPDELQQSISLFMAYVHTSVNDMSHKYLENEKRYNYTTPKTFLEQISLYGKLVSEKTNDLKGRILRLVNGLEKLKTTAAQVDDLKLVLAKQEIELNEKNIAADDLIRIVRSKTMYVSEEKANAAEEEKKVREIEKDVSIKQKMCEEDLRRAEPALTAAQEALNTLNKTNLTELKSFGSPPPAVVNVTAAVLVLLSSKGRIPKDRSWKACKLIMGKVDAFLENLIHYAKEEIHPDVYKAVQEYMKDPEFKPEKVLSKSFAAAGLCAWVINIIKFYDVYVVVEPKRQALLQANSELSTAQERLKALNNQIASLEEQLAVLTAEFQEASNAKLKCQAEADTTKKTIDVANRLVNGLASENIRWRDSVANYRKQLVTLPGDILMVTAFISYMGCFTRMYRIDLLKKYWEPFLKKLVPAIPVTPDLDPMKLLTDDAQIAQWNNEGLPNDRMSSENATVLTNSERWPLMIDPQLQGIKWIKNKYGSELKVIRLSHKHYLEVIENALSDGSTVLLENIGETVDAVLDPLLGRNLIKRGRAIKIGDKEMNFNPKFRLILQTKLANPHYKPEMQAQTTLINFTVTRDGLEEQLLAEVVKAERPDLEKQRSELTKQQNDFKITLKALEDDLLTRLAAAGEDILSDTALVINLETTKKTAAEIEIKVEEAKVTSKRIDEAREQYRPAATRASLLYFILNDLHKINPIYQFSLKAFSMVFQNAIARAVKSDDIGECVTNLLDSISYMVFMYTSRGLFECDKLIFLAQMAFQVLLTSKEIDATELDFLLRFPITTNLISPVDFLSSTSWGGIKSLSLMIEFKNLDRDIEGSAKRWKKFVDSEYPEKEKFPQEWKNKSALQKLCMMRALRPDRMTYAIKAFVEEKLGTKFTESRSMEFTRSFEETSPTIPVFFILSPGVDPLKDVEKLGKKLGFTFDKRNFHNVSLGQGQETVAEHAMEVASLHGHWVILQNIHLVQAWLPILEKKMEQCEEGAHPNYRLFMSAEPAPGPEFHIIPQGLLESSIKITNEPPSGMLANLHKALDNFNQETLEMCTKEAEFKSILFVLCYFHAVVNERRKFGAQGWNKVYPFNVGDLTISISVLYNYLENSSKIPWEDLRYLFGEIMYGGHITDAWDRRLCCTFLQEWLQDELLDTELLLVSGFPTPTNMDYAGYHRYIDDSLPDESPCLYGLHPNAEIGFLTTASENLFRTVFEMQPRDSGAAGATTITREDKVISNIISQVKQVLEEIIDKVPELFNIAEIMAKVEERTPYIIVAFQECERMNFLMAELKRSLKELDLGLRGELTITEEMEALESCLFLDQVPPNWTKRAYPSMLTLGPWFADLMLRLKELEAWSSDFNVRSTIWLAGFFNPQSFLTAIKQSTARKNEWPLDKMCLHCEVSKKQKDEFMSAPREGAYVHGLFMEGARWDIQTGSIMESRLKDLFPVMPVIFIKAITQDKQDMRNMYECPVYKTRVRGPTYICTFNLKTKEKAAKWTMAGVAILLQI</sequence>
<evidence type="ECO:0000256" key="13">
    <source>
        <dbReference type="ARBA" id="ARBA00023273"/>
    </source>
</evidence>
<dbReference type="InterPro" id="IPR035699">
    <property type="entry name" value="AAA_6"/>
</dbReference>
<dbReference type="InterPro" id="IPR043160">
    <property type="entry name" value="Dynein_C_barrel"/>
</dbReference>
<evidence type="ECO:0000259" key="24">
    <source>
        <dbReference type="Pfam" id="PF18198"/>
    </source>
</evidence>
<dbReference type="GO" id="GO:0045505">
    <property type="term" value="F:dynein intermediate chain binding"/>
    <property type="evidence" value="ECO:0007669"/>
    <property type="project" value="InterPro"/>
</dbReference>
<dbReference type="FunFam" id="1.10.287.2620:FF:000004">
    <property type="entry name" value="Dynein axonemal heavy chain 17"/>
    <property type="match status" value="1"/>
</dbReference>
<dbReference type="Pfam" id="PF12775">
    <property type="entry name" value="AAA_7"/>
    <property type="match status" value="1"/>
</dbReference>
<evidence type="ECO:0000313" key="26">
    <source>
        <dbReference type="EMBL" id="KDR11876.1"/>
    </source>
</evidence>
<dbReference type="FunFam" id="3.40.50.300:FF:000411">
    <property type="entry name" value="dynein heavy chain 17, axonemal"/>
    <property type="match status" value="1"/>
</dbReference>
<dbReference type="Gene3D" id="1.20.920.20">
    <property type="match status" value="1"/>
</dbReference>
<dbReference type="PANTHER" id="PTHR45703:SF8">
    <property type="entry name" value="DYNEINS HEAVY CHAIN"/>
    <property type="match status" value="1"/>
</dbReference>
<reference evidence="26 27" key="1">
    <citation type="journal article" date="2014" name="Nat. Commun.">
        <title>Molecular traces of alternative social organization in a termite genome.</title>
        <authorList>
            <person name="Terrapon N."/>
            <person name="Li C."/>
            <person name="Robertson H.M."/>
            <person name="Ji L."/>
            <person name="Meng X."/>
            <person name="Booth W."/>
            <person name="Chen Z."/>
            <person name="Childers C.P."/>
            <person name="Glastad K.M."/>
            <person name="Gokhale K."/>
            <person name="Gowin J."/>
            <person name="Gronenberg W."/>
            <person name="Hermansen R.A."/>
            <person name="Hu H."/>
            <person name="Hunt B.G."/>
            <person name="Huylmans A.K."/>
            <person name="Khalil S.M."/>
            <person name="Mitchell R.D."/>
            <person name="Munoz-Torres M.C."/>
            <person name="Mustard J.A."/>
            <person name="Pan H."/>
            <person name="Reese J.T."/>
            <person name="Scharf M.E."/>
            <person name="Sun F."/>
            <person name="Vogel H."/>
            <person name="Xiao J."/>
            <person name="Yang W."/>
            <person name="Yang Z."/>
            <person name="Yang Z."/>
            <person name="Zhou J."/>
            <person name="Zhu J."/>
            <person name="Brent C.S."/>
            <person name="Elsik C.G."/>
            <person name="Goodisman M.A."/>
            <person name="Liberles D.A."/>
            <person name="Roe R.M."/>
            <person name="Vargo E.L."/>
            <person name="Vilcinskas A."/>
            <person name="Wang J."/>
            <person name="Bornberg-Bauer E."/>
            <person name="Korb J."/>
            <person name="Zhang G."/>
            <person name="Liebig J."/>
        </authorList>
    </citation>
    <scope>NUCLEOTIDE SEQUENCE [LARGE SCALE GENOMIC DNA]</scope>
    <source>
        <tissue evidence="26">Whole organism</tissue>
    </source>
</reference>
<dbReference type="Pfam" id="PF03028">
    <property type="entry name" value="Dynein_heavy"/>
    <property type="match status" value="1"/>
</dbReference>
<dbReference type="InterPro" id="IPR004273">
    <property type="entry name" value="Dynein_heavy_D6_P-loop"/>
</dbReference>
<feature type="coiled-coil region" evidence="14">
    <location>
        <begin position="3065"/>
        <end position="3092"/>
    </location>
</feature>
<name>A0A067QR23_ZOONE</name>
<dbReference type="InterPro" id="IPR041228">
    <property type="entry name" value="Dynein_C"/>
</dbReference>
<evidence type="ECO:0000313" key="27">
    <source>
        <dbReference type="Proteomes" id="UP000027135"/>
    </source>
</evidence>
<dbReference type="PANTHER" id="PTHR45703">
    <property type="entry name" value="DYNEIN HEAVY CHAIN"/>
    <property type="match status" value="1"/>
</dbReference>
<accession>A0A067QR23</accession>
<dbReference type="Pfam" id="PF12780">
    <property type="entry name" value="AAA_8"/>
    <property type="match status" value="1"/>
</dbReference>
<dbReference type="InterPro" id="IPR041589">
    <property type="entry name" value="DNAH3_AAA_lid_1"/>
</dbReference>
<dbReference type="GO" id="GO:0008569">
    <property type="term" value="F:minus-end-directed microtubule motor activity"/>
    <property type="evidence" value="ECO:0007669"/>
    <property type="project" value="InterPro"/>
</dbReference>
<evidence type="ECO:0000256" key="3">
    <source>
        <dbReference type="ARBA" id="ARBA00022490"/>
    </source>
</evidence>
<evidence type="ECO:0000259" key="18">
    <source>
        <dbReference type="Pfam" id="PF12774"/>
    </source>
</evidence>
<comment type="similarity">
    <text evidence="2">Belongs to the dynein heavy chain family.</text>
</comment>
<evidence type="ECO:0000256" key="14">
    <source>
        <dbReference type="SAM" id="Coils"/>
    </source>
</evidence>
<proteinExistence type="inferred from homology"/>
<feature type="coiled-coil region" evidence="14">
    <location>
        <begin position="3236"/>
        <end position="3277"/>
    </location>
</feature>
<dbReference type="EMBL" id="KK853064">
    <property type="protein sequence ID" value="KDR11876.1"/>
    <property type="molecule type" value="Genomic_DNA"/>
</dbReference>
<dbReference type="GO" id="GO:0030286">
    <property type="term" value="C:dynein complex"/>
    <property type="evidence" value="ECO:0007669"/>
    <property type="project" value="UniProtKB-KW"/>
</dbReference>
<dbReference type="FunFam" id="1.20.920.30:FF:000003">
    <property type="entry name" value="Dynein axonemal heavy chain 17"/>
    <property type="match status" value="1"/>
</dbReference>
<evidence type="ECO:0000259" key="21">
    <source>
        <dbReference type="Pfam" id="PF12781"/>
    </source>
</evidence>
<dbReference type="eggNOG" id="KOG3595">
    <property type="taxonomic scope" value="Eukaryota"/>
</dbReference>
<dbReference type="InterPro" id="IPR026983">
    <property type="entry name" value="DHC"/>
</dbReference>
<evidence type="ECO:0000256" key="12">
    <source>
        <dbReference type="ARBA" id="ARBA00023212"/>
    </source>
</evidence>
<evidence type="ECO:0000256" key="9">
    <source>
        <dbReference type="ARBA" id="ARBA00023054"/>
    </source>
</evidence>
<evidence type="ECO:0000256" key="1">
    <source>
        <dbReference type="ARBA" id="ARBA00004430"/>
    </source>
</evidence>
<keyword evidence="8" id="KW-0243">Dynein</keyword>
<feature type="domain" description="Dynein heavy chain AAA module D4" evidence="20">
    <location>
        <begin position="2742"/>
        <end position="3001"/>
    </location>
</feature>
<dbReference type="Pfam" id="PF12777">
    <property type="entry name" value="MT"/>
    <property type="match status" value="1"/>
</dbReference>
<dbReference type="Gene3D" id="1.10.8.720">
    <property type="entry name" value="Region D6 of dynein motor"/>
    <property type="match status" value="1"/>
</dbReference>
<dbReference type="GO" id="GO:0097729">
    <property type="term" value="C:9+2 motile cilium"/>
    <property type="evidence" value="ECO:0007669"/>
    <property type="project" value="UniProtKB-ARBA"/>
</dbReference>
<dbReference type="FunFam" id="3.20.180.20:FF:000001">
    <property type="entry name" value="Dynein axonemal heavy chain 5"/>
    <property type="match status" value="1"/>
</dbReference>
<keyword evidence="5" id="KW-0677">Repeat</keyword>
<dbReference type="InterPro" id="IPR042228">
    <property type="entry name" value="Dynein_linker_3"/>
</dbReference>
<dbReference type="GO" id="GO:0005930">
    <property type="term" value="C:axoneme"/>
    <property type="evidence" value="ECO:0007669"/>
    <property type="project" value="UniProtKB-SubCell"/>
</dbReference>
<organism evidence="26 27">
    <name type="scientific">Zootermopsis nevadensis</name>
    <name type="common">Dampwood termite</name>
    <dbReference type="NCBI Taxonomy" id="136037"/>
    <lineage>
        <taxon>Eukaryota</taxon>
        <taxon>Metazoa</taxon>
        <taxon>Ecdysozoa</taxon>
        <taxon>Arthropoda</taxon>
        <taxon>Hexapoda</taxon>
        <taxon>Insecta</taxon>
        <taxon>Pterygota</taxon>
        <taxon>Neoptera</taxon>
        <taxon>Polyneoptera</taxon>
        <taxon>Dictyoptera</taxon>
        <taxon>Blattodea</taxon>
        <taxon>Blattoidea</taxon>
        <taxon>Termitoidae</taxon>
        <taxon>Termopsidae</taxon>
        <taxon>Zootermopsis</taxon>
    </lineage>
</organism>
<dbReference type="InterPro" id="IPR042219">
    <property type="entry name" value="AAA_lid_11_sf"/>
</dbReference>
<dbReference type="Gene3D" id="1.10.472.130">
    <property type="match status" value="1"/>
</dbReference>
<dbReference type="Gene3D" id="1.20.58.1120">
    <property type="match status" value="1"/>
</dbReference>
<dbReference type="InterPro" id="IPR013594">
    <property type="entry name" value="Dynein_heavy_tail"/>
</dbReference>
<evidence type="ECO:0000256" key="5">
    <source>
        <dbReference type="ARBA" id="ARBA00022737"/>
    </source>
</evidence>
<evidence type="ECO:0000259" key="17">
    <source>
        <dbReference type="Pfam" id="PF08393"/>
    </source>
</evidence>
<feature type="domain" description="Dynein heavy chain AAA lid" evidence="24">
    <location>
        <begin position="3994"/>
        <end position="4130"/>
    </location>
</feature>
<keyword evidence="12" id="KW-0206">Cytoskeleton</keyword>
<keyword evidence="3" id="KW-0963">Cytoplasm</keyword>
<dbReference type="Gene3D" id="6.10.140.1060">
    <property type="match status" value="1"/>
</dbReference>
<dbReference type="InterPro" id="IPR043157">
    <property type="entry name" value="Dynein_AAA1S"/>
</dbReference>
<keyword evidence="6" id="KW-0547">Nucleotide-binding</keyword>
<dbReference type="InterPro" id="IPR042222">
    <property type="entry name" value="Dynein_2_N"/>
</dbReference>
<evidence type="ECO:0000259" key="23">
    <source>
        <dbReference type="Pfam" id="PF17857"/>
    </source>
</evidence>
<keyword evidence="4" id="KW-0493">Microtubule</keyword>
<dbReference type="InterPro" id="IPR024317">
    <property type="entry name" value="Dynein_heavy_chain_D4_dom"/>
</dbReference>
<dbReference type="OMA" id="WAYLVND"/>
<dbReference type="Pfam" id="PF18199">
    <property type="entry name" value="Dynein_C"/>
    <property type="match status" value="1"/>
</dbReference>
<evidence type="ECO:0000256" key="8">
    <source>
        <dbReference type="ARBA" id="ARBA00023017"/>
    </source>
</evidence>
<feature type="domain" description="Dynein heavy chain AAA 5 extension" evidence="22">
    <location>
        <begin position="2262"/>
        <end position="2380"/>
    </location>
</feature>
<feature type="domain" description="Dynein heavy chain C-terminal" evidence="25">
    <location>
        <begin position="4137"/>
        <end position="4439"/>
    </location>
</feature>
<feature type="domain" description="Dynein heavy chain linker" evidence="17">
    <location>
        <begin position="1239"/>
        <end position="1642"/>
    </location>
</feature>
<dbReference type="FunFam" id="3.40.50.300:FF:000049">
    <property type="entry name" value="Dynein, axonemal, heavy chain 5"/>
    <property type="match status" value="1"/>
</dbReference>
<dbReference type="FunFam" id="1.10.8.710:FF:000002">
    <property type="entry name" value="dynein heavy chain 17, axonemal"/>
    <property type="match status" value="1"/>
</dbReference>
<feature type="non-terminal residue" evidence="26">
    <location>
        <position position="1"/>
    </location>
</feature>
<evidence type="ECO:0000259" key="20">
    <source>
        <dbReference type="Pfam" id="PF12780"/>
    </source>
</evidence>
<evidence type="ECO:0000259" key="19">
    <source>
        <dbReference type="Pfam" id="PF12777"/>
    </source>
</evidence>
<keyword evidence="13" id="KW-0966">Cell projection</keyword>
<dbReference type="FunFam" id="3.40.50.300:FF:002141">
    <property type="entry name" value="Dynein heavy chain"/>
    <property type="match status" value="1"/>
</dbReference>
<feature type="domain" description="Dynein heavy chain hydrolytic ATP-binding dynein motor region" evidence="18">
    <location>
        <begin position="1778"/>
        <end position="2104"/>
    </location>
</feature>
<feature type="domain" description="Dynein heavy chain coiled coil stalk" evidence="19">
    <location>
        <begin position="3015"/>
        <end position="3357"/>
    </location>
</feature>
<feature type="domain" description="Dynein heavy chain region D6 P-loop" evidence="15">
    <location>
        <begin position="3842"/>
        <end position="3962"/>
    </location>
</feature>
<dbReference type="Gene3D" id="3.10.490.20">
    <property type="match status" value="1"/>
</dbReference>
<dbReference type="SUPFAM" id="SSF52540">
    <property type="entry name" value="P-loop containing nucleoside triphosphate hydrolases"/>
    <property type="match status" value="4"/>
</dbReference>
<dbReference type="InterPro" id="IPR013602">
    <property type="entry name" value="Dynein_heavy_linker"/>
</dbReference>
<comment type="subcellular location">
    <subcellularLocation>
        <location evidence="1">Cytoplasm</location>
        <location evidence="1">Cytoskeleton</location>
        <location evidence="1">Cilium axoneme</location>
    </subcellularLocation>
</comment>
<keyword evidence="7" id="KW-0067">ATP-binding</keyword>
<dbReference type="Gene3D" id="1.10.8.710">
    <property type="match status" value="1"/>
</dbReference>
<evidence type="ECO:0000256" key="11">
    <source>
        <dbReference type="ARBA" id="ARBA00023175"/>
    </source>
</evidence>
<dbReference type="InterPro" id="IPR041466">
    <property type="entry name" value="Dynein_AAA5_ext"/>
</dbReference>
<dbReference type="Gene3D" id="1.20.140.100">
    <property type="entry name" value="Dynein heavy chain, N-terminal domain 2"/>
    <property type="match status" value="1"/>
</dbReference>
<dbReference type="Proteomes" id="UP000027135">
    <property type="component" value="Unassembled WGS sequence"/>
</dbReference>
<dbReference type="FunFam" id="1.20.140.100:FF:000001">
    <property type="entry name" value="dynein heavy chain 17, axonemal"/>
    <property type="match status" value="1"/>
</dbReference>
<evidence type="ECO:0000259" key="25">
    <source>
        <dbReference type="Pfam" id="PF18199"/>
    </source>
</evidence>
<dbReference type="Pfam" id="PF12781">
    <property type="entry name" value="AAA_9"/>
    <property type="match status" value="1"/>
</dbReference>
<dbReference type="STRING" id="136037.A0A067QR23"/>
<evidence type="ECO:0000256" key="7">
    <source>
        <dbReference type="ARBA" id="ARBA00022840"/>
    </source>
</evidence>
<dbReference type="FunFam" id="1.20.58.1120:FF:000002">
    <property type="entry name" value="Dynein heavy chain 9, axonemal"/>
    <property type="match status" value="1"/>
</dbReference>
<dbReference type="Pfam" id="PF17857">
    <property type="entry name" value="AAA_lid_1"/>
    <property type="match status" value="1"/>
</dbReference>
<dbReference type="InterPro" id="IPR035706">
    <property type="entry name" value="AAA_9"/>
</dbReference>
<dbReference type="InterPro" id="IPR041658">
    <property type="entry name" value="AAA_lid_11"/>
</dbReference>
<evidence type="ECO:0000259" key="15">
    <source>
        <dbReference type="Pfam" id="PF03028"/>
    </source>
</evidence>
<dbReference type="Pfam" id="PF12774">
    <property type="entry name" value="AAA_6"/>
    <property type="match status" value="1"/>
</dbReference>
<dbReference type="GO" id="GO:0051959">
    <property type="term" value="F:dynein light intermediate chain binding"/>
    <property type="evidence" value="ECO:0007669"/>
    <property type="project" value="InterPro"/>
</dbReference>
<evidence type="ECO:0000259" key="16">
    <source>
        <dbReference type="Pfam" id="PF08385"/>
    </source>
</evidence>
<dbReference type="FunFam" id="1.10.8.1220:FF:000001">
    <property type="entry name" value="Dynein axonemal heavy chain 5"/>
    <property type="match status" value="1"/>
</dbReference>
<dbReference type="InParanoid" id="A0A067QR23"/>
<evidence type="ECO:0000256" key="6">
    <source>
        <dbReference type="ARBA" id="ARBA00022741"/>
    </source>
</evidence>
<dbReference type="FunCoup" id="A0A067QR23">
    <property type="interactions" value="34"/>
</dbReference>
<dbReference type="Gene3D" id="1.10.8.1220">
    <property type="match status" value="1"/>
</dbReference>
<dbReference type="GO" id="GO:0005874">
    <property type="term" value="C:microtubule"/>
    <property type="evidence" value="ECO:0007669"/>
    <property type="project" value="UniProtKB-KW"/>
</dbReference>
<dbReference type="FunFam" id="3.10.490.20:FF:000002">
    <property type="entry name" value="Dynein axonemal heavy chain 17"/>
    <property type="match status" value="1"/>
</dbReference>
<dbReference type="FunFam" id="1.10.472.130:FF:000001">
    <property type="entry name" value="Dynein, axonemal, heavy chain 9"/>
    <property type="match status" value="1"/>
</dbReference>
<evidence type="ECO:0000256" key="2">
    <source>
        <dbReference type="ARBA" id="ARBA00008887"/>
    </source>
</evidence>
<dbReference type="FunFam" id="1.20.920.20:FF:000003">
    <property type="entry name" value="Dynein axonemal heavy chain 17"/>
    <property type="match status" value="1"/>
</dbReference>
<dbReference type="FunFam" id="1.20.1270.280:FF:000003">
    <property type="entry name" value="Dynein axonemal heavy chain 17"/>
    <property type="match status" value="1"/>
</dbReference>
<dbReference type="FunFam" id="3.40.50.300:FF:000945">
    <property type="entry name" value="Dynein axonemal heavy chain 9"/>
    <property type="match status" value="1"/>
</dbReference>
<dbReference type="Gene3D" id="1.20.1270.280">
    <property type="match status" value="1"/>
</dbReference>
<keyword evidence="10" id="KW-0969">Cilium</keyword>
<dbReference type="Gene3D" id="1.10.287.2620">
    <property type="match status" value="1"/>
</dbReference>
<dbReference type="Pfam" id="PF08393">
    <property type="entry name" value="DHC_N2"/>
    <property type="match status" value="1"/>
</dbReference>
<dbReference type="Pfam" id="PF08385">
    <property type="entry name" value="DHC_N1"/>
    <property type="match status" value="1"/>
</dbReference>
<keyword evidence="9 14" id="KW-0175">Coiled coil</keyword>
<dbReference type="InterPro" id="IPR027417">
    <property type="entry name" value="P-loop_NTPase"/>
</dbReference>
<dbReference type="GO" id="GO:0007018">
    <property type="term" value="P:microtubule-based movement"/>
    <property type="evidence" value="ECO:0007669"/>
    <property type="project" value="InterPro"/>
</dbReference>
<dbReference type="Pfam" id="PF18198">
    <property type="entry name" value="AAA_lid_11"/>
    <property type="match status" value="1"/>
</dbReference>
<dbReference type="InterPro" id="IPR024743">
    <property type="entry name" value="Dynein_HC_stalk"/>
</dbReference>
<feature type="domain" description="Dynein heavy chain tail" evidence="16">
    <location>
        <begin position="152"/>
        <end position="726"/>
    </location>
</feature>
<keyword evidence="27" id="KW-1185">Reference proteome</keyword>
<dbReference type="FunFam" id="3.40.50.300:FF:000219">
    <property type="entry name" value="Dynein axonemal heavy chain 17"/>
    <property type="match status" value="1"/>
</dbReference>
<keyword evidence="11" id="KW-0505">Motor protein</keyword>
<evidence type="ECO:0000256" key="4">
    <source>
        <dbReference type="ARBA" id="ARBA00022701"/>
    </source>
</evidence>
<dbReference type="Gene3D" id="3.40.50.300">
    <property type="entry name" value="P-loop containing nucleotide triphosphate hydrolases"/>
    <property type="match status" value="5"/>
</dbReference>
<feature type="domain" description="Dynein heavy chain ATP-binding dynein motor region" evidence="21">
    <location>
        <begin position="3384"/>
        <end position="3601"/>
    </location>
</feature>
<dbReference type="GO" id="GO:0005524">
    <property type="term" value="F:ATP binding"/>
    <property type="evidence" value="ECO:0007669"/>
    <property type="project" value="UniProtKB-KW"/>
</dbReference>